<dbReference type="Proteomes" id="UP000243217">
    <property type="component" value="Unassembled WGS sequence"/>
</dbReference>
<sequence>MHVSICVGALLASSTAAWNMEPVRSIQARVQGDTPVWNSTNNAYVSAFGSTFNDQYTAVLDTVNLASVEGVLKYVQSECIASPTDQCQRKNKVKNIVFYDITFAQPNATLAAFGTNTNVYPEYGPYLAMDSGACTATSGSTLPTECLEYNGLNGTINLGSFVGGVPSTADARALYPNTIWFSYPNSCVHQPWSKKTPACRQQFTGGLCPFGTKPDGISCTFSYTILGYISLDDLVGITKLNNTATGKPFKDFNEFCLAKKVEFNATTATNGSFVDVKSDLTFWDNPNDVDANAARAKVVVDLYTANIKTPMTALPSIDSLTASNPPCYKNSRRCYDAQFGCRRKLYAQVCEVCTSAASDCVVKDPSYTFPTLVVPTLPPTIAPVNTSAPGSLGATSSPEGAATTTPKANSGASSMVFSTTLAEPSLPYSSSSIFNLHCITAMRLAFATGVASLLAPANAWSMEPVRAIQARAEGDTPVWDSTYNTYVSPYGSTSASKYTAVLDTVNLASVEGVLKYIQSECINAANLQLCQRKNSVVNIVFYDITIVQPNASIAQFGTDTDVYPEYGPYVAMDSGACTATIGSSLPVECLEYNGLNGTANFGPFVGGVPVSTDNRALYPNTIWYSYPNSCVQEPWSSKTDACRAKFIGGLCPFGTKPDGVNCTFSYKILGWVALDDVVGITNMTNPATNQKFANYSQFCNAKLVEFSATLLSNNSWGNFQSNLTFWDNPNSEVANIARANAVVSTYTSKMSGNMTALPSIASLTTANPPCYRNFKKCYDAPYGCRRVLYGQVCEVCNTSASDCVVKNSTYVFPTLALATVPPTTATATGTNIAGSSTASGSTKGGNSTPKSQASNVSGVGAVLFDIVVSALAFGLPIQAWNMEPVRVIQARAQGDTPLWDSANNVFVSAYGSTFSAKYTAVMDTVNLASVEGVLKYIQSECINAPNLQLCKRKNSVTNIVFYDITIAQTNATLAQFQTNTAVFPEYGPYLAMDSGQCTPTTGTTLATECLEYNGLNGTINLGPFVGGVPVTTDNRALYPNTIWYSYPNSCVQKQWSAKTAECRDLFTGGLCPFGTKPDGIKCTYSYKILGWVSLDDVVGITNLTNPNTNTLFANYSQFCSANLTEFSATLLPNNSWANVQSNLTFWANPNDESANVARANAVVSTYAANLKANMVALPSVATLTAANPPCYKNSKQCYDAKFGCRRKLYAQVCEVCTEAADDCVVKDPSYVFPTVIAPTLSPSATTSSPSTIKPGTAGGSNAPTLQSLSLTALMSSIVITMRVFVLASIAASATAWNMQPVRSIQARAQGDTPVWDATNGAYVSAYGKTFQDQYQAVMDSVNFASIEGVLKYIQSECINAPNLQLCQRKNQVKNIVFYDIWIAQPNNSIAQFETNTDVYPEYGPFVAMDSGACTPAGTSLPLPCLQYNGLNGTVNLGPFVGGVPQNTDARALYPGTIWFSYPNSCVQQPWSKKTAACRQTFTGGLCPLGVKPDGVKCTFSYTILGYLALDDLVGITSMTNPDTNEKFANYSQFCNAKLTEFSATLLPNNSWADVKSDLTFWTNPNDPAANQARSAAVVSTYAAKKSSPMTAIPTIADLTAANPPCYKNSKICYDAEFGCRRTLYAQVCEVCTSAADGCVVKDPSYTFPTLTLPTLPPTTTTPEATAAGSAAGTKVNNTSPQASDATISNVYTAAALATAAIALAH</sequence>
<dbReference type="PANTHER" id="PTHR33946">
    <property type="match status" value="1"/>
</dbReference>
<evidence type="ECO:0000256" key="2">
    <source>
        <dbReference type="SAM" id="SignalP"/>
    </source>
</evidence>
<dbReference type="OrthoDB" id="61203at2759"/>
<dbReference type="EMBL" id="JNBS01000323">
    <property type="protein sequence ID" value="OQS06613.1"/>
    <property type="molecule type" value="Genomic_DNA"/>
</dbReference>
<feature type="signal peptide" evidence="2">
    <location>
        <begin position="1"/>
        <end position="17"/>
    </location>
</feature>
<dbReference type="STRING" id="74557.A0A1W0A8J4"/>
<evidence type="ECO:0000313" key="3">
    <source>
        <dbReference type="EMBL" id="OQS06613.1"/>
    </source>
</evidence>
<feature type="region of interest" description="Disordered" evidence="1">
    <location>
        <begin position="828"/>
        <end position="852"/>
    </location>
</feature>
<reference evidence="3 4" key="1">
    <citation type="journal article" date="2014" name="Genome Biol. Evol.">
        <title>The secreted proteins of Achlya hypogyna and Thraustotheca clavata identify the ancestral oomycete secretome and reveal gene acquisitions by horizontal gene transfer.</title>
        <authorList>
            <person name="Misner I."/>
            <person name="Blouin N."/>
            <person name="Leonard G."/>
            <person name="Richards T.A."/>
            <person name="Lane C.E."/>
        </authorList>
    </citation>
    <scope>NUCLEOTIDE SEQUENCE [LARGE SCALE GENOMIC DNA]</scope>
    <source>
        <strain evidence="3 4">ATCC 34112</strain>
    </source>
</reference>
<feature type="region of interest" description="Disordered" evidence="1">
    <location>
        <begin position="388"/>
        <end position="412"/>
    </location>
</feature>
<comment type="caution">
    <text evidence="3">The sequence shown here is derived from an EMBL/GenBank/DDBJ whole genome shotgun (WGS) entry which is preliminary data.</text>
</comment>
<dbReference type="PANTHER" id="PTHR33946:SF4">
    <property type="entry name" value="COAGULATION FACTOR XI"/>
    <property type="match status" value="1"/>
</dbReference>
<gene>
    <name evidence="3" type="ORF">THRCLA_20337</name>
</gene>
<evidence type="ECO:0000313" key="4">
    <source>
        <dbReference type="Proteomes" id="UP000243217"/>
    </source>
</evidence>
<feature type="compositionally biased region" description="Low complexity" evidence="1">
    <location>
        <begin position="828"/>
        <end position="848"/>
    </location>
</feature>
<protein>
    <recommendedName>
        <fullName evidence="5">Secreted protein</fullName>
    </recommendedName>
</protein>
<feature type="region of interest" description="Disordered" evidence="1">
    <location>
        <begin position="1656"/>
        <end position="1679"/>
    </location>
</feature>
<proteinExistence type="predicted"/>
<feature type="chain" id="PRO_5012664186" description="Secreted protein" evidence="2">
    <location>
        <begin position="18"/>
        <end position="1705"/>
    </location>
</feature>
<name>A0A1W0A8J4_9STRA</name>
<evidence type="ECO:0000256" key="1">
    <source>
        <dbReference type="SAM" id="MobiDB-lite"/>
    </source>
</evidence>
<organism evidence="3 4">
    <name type="scientific">Thraustotheca clavata</name>
    <dbReference type="NCBI Taxonomy" id="74557"/>
    <lineage>
        <taxon>Eukaryota</taxon>
        <taxon>Sar</taxon>
        <taxon>Stramenopiles</taxon>
        <taxon>Oomycota</taxon>
        <taxon>Saprolegniomycetes</taxon>
        <taxon>Saprolegniales</taxon>
        <taxon>Achlyaceae</taxon>
        <taxon>Thraustotheca</taxon>
    </lineage>
</organism>
<keyword evidence="2" id="KW-0732">Signal</keyword>
<evidence type="ECO:0008006" key="5">
    <source>
        <dbReference type="Google" id="ProtNLM"/>
    </source>
</evidence>
<keyword evidence="4" id="KW-1185">Reference proteome</keyword>
<accession>A0A1W0A8J4</accession>